<dbReference type="InterPro" id="IPR027417">
    <property type="entry name" value="P-loop_NTPase"/>
</dbReference>
<comment type="similarity">
    <text evidence="1">Belongs to the small GTPase superfamily. Ras family.</text>
</comment>
<reference evidence="6 7" key="1">
    <citation type="submission" date="2017-10" db="EMBL/GenBank/DDBJ databases">
        <title>Comparative genomics in systemic dimorphic fungi from Ajellomycetaceae.</title>
        <authorList>
            <person name="Munoz J.F."/>
            <person name="Mcewen J.G."/>
            <person name="Clay O.K."/>
            <person name="Cuomo C.A."/>
        </authorList>
    </citation>
    <scope>NUCLEOTIDE SEQUENCE [LARGE SCALE GENOMIC DNA]</scope>
    <source>
        <strain evidence="6 7">UAMH7299</strain>
    </source>
</reference>
<dbReference type="OrthoDB" id="18798at2759"/>
<keyword evidence="3" id="KW-0378">Hydrolase</keyword>
<evidence type="ECO:0000256" key="3">
    <source>
        <dbReference type="ARBA" id="ARBA00022801"/>
    </source>
</evidence>
<evidence type="ECO:0000256" key="5">
    <source>
        <dbReference type="SAM" id="MobiDB-lite"/>
    </source>
</evidence>
<dbReference type="InterPro" id="IPR051065">
    <property type="entry name" value="Ras-related_GTPase"/>
</dbReference>
<dbReference type="SUPFAM" id="SSF52540">
    <property type="entry name" value="P-loop containing nucleoside triphosphate hydrolases"/>
    <property type="match status" value="1"/>
</dbReference>
<comment type="catalytic activity">
    <reaction evidence="4">
        <text>GTP + H2O = GDP + phosphate + H(+)</text>
        <dbReference type="Rhea" id="RHEA:19669"/>
        <dbReference type="ChEBI" id="CHEBI:15377"/>
        <dbReference type="ChEBI" id="CHEBI:15378"/>
        <dbReference type="ChEBI" id="CHEBI:37565"/>
        <dbReference type="ChEBI" id="CHEBI:43474"/>
        <dbReference type="ChEBI" id="CHEBI:58189"/>
        <dbReference type="EC" id="3.6.5.2"/>
    </reaction>
</comment>
<evidence type="ECO:0000256" key="2">
    <source>
        <dbReference type="ARBA" id="ARBA00011984"/>
    </source>
</evidence>
<evidence type="ECO:0000313" key="6">
    <source>
        <dbReference type="EMBL" id="PGH05946.1"/>
    </source>
</evidence>
<protein>
    <recommendedName>
        <fullName evidence="2">small monomeric GTPase</fullName>
        <ecNumber evidence="2">3.6.5.2</ecNumber>
    </recommendedName>
</protein>
<gene>
    <name evidence="6" type="ORF">AJ80_08258</name>
</gene>
<evidence type="ECO:0000256" key="4">
    <source>
        <dbReference type="ARBA" id="ARBA00048098"/>
    </source>
</evidence>
<sequence length="217" mass="25032">MATSNNPVPARQRPVREELDILVCGLENVGKRVLVNTFCNHDPDGDYDPTGPHYDIDIPRPNMSPPFRQFTFDICYRPSILEDHKLHTMNGRKRWHAIILVYDVSNRESFTVLPQLYEKLKQLSVNADRVALTVIAMKADMRWNVSAEEGMLMAQRLGGEWGACSLMAWQKLKREIFRVGDRAAWCLASGIEMAERKEDLDRENASKPRDWFAQREV</sequence>
<organism evidence="6 7">
    <name type="scientific">Polytolypa hystricis (strain UAMH7299)</name>
    <dbReference type="NCBI Taxonomy" id="1447883"/>
    <lineage>
        <taxon>Eukaryota</taxon>
        <taxon>Fungi</taxon>
        <taxon>Dikarya</taxon>
        <taxon>Ascomycota</taxon>
        <taxon>Pezizomycotina</taxon>
        <taxon>Eurotiomycetes</taxon>
        <taxon>Eurotiomycetidae</taxon>
        <taxon>Onygenales</taxon>
        <taxon>Onygenales incertae sedis</taxon>
        <taxon>Polytolypa</taxon>
    </lineage>
</organism>
<dbReference type="InterPro" id="IPR001806">
    <property type="entry name" value="Small_GTPase"/>
</dbReference>
<dbReference type="Gene3D" id="3.40.50.300">
    <property type="entry name" value="P-loop containing nucleotide triphosphate hydrolases"/>
    <property type="match status" value="1"/>
</dbReference>
<feature type="region of interest" description="Disordered" evidence="5">
    <location>
        <begin position="198"/>
        <end position="217"/>
    </location>
</feature>
<dbReference type="EC" id="3.6.5.2" evidence="2"/>
<dbReference type="GO" id="GO:0003925">
    <property type="term" value="F:G protein activity"/>
    <property type="evidence" value="ECO:0007669"/>
    <property type="project" value="UniProtKB-EC"/>
</dbReference>
<dbReference type="EMBL" id="PDNA01000183">
    <property type="protein sequence ID" value="PGH05946.1"/>
    <property type="molecule type" value="Genomic_DNA"/>
</dbReference>
<name>A0A2B7XA14_POLH7</name>
<dbReference type="Pfam" id="PF00071">
    <property type="entry name" value="Ras"/>
    <property type="match status" value="1"/>
</dbReference>
<evidence type="ECO:0000256" key="1">
    <source>
        <dbReference type="ARBA" id="ARBA00008344"/>
    </source>
</evidence>
<dbReference type="AlphaFoldDB" id="A0A2B7XA14"/>
<accession>A0A2B7XA14</accession>
<dbReference type="SMART" id="SM00175">
    <property type="entry name" value="RAB"/>
    <property type="match status" value="1"/>
</dbReference>
<dbReference type="Proteomes" id="UP000224634">
    <property type="component" value="Unassembled WGS sequence"/>
</dbReference>
<dbReference type="PANTHER" id="PTHR45704">
    <property type="entry name" value="RAS-LIKE FAMILY MEMBER 11"/>
    <property type="match status" value="1"/>
</dbReference>
<dbReference type="GO" id="GO:0005525">
    <property type="term" value="F:GTP binding"/>
    <property type="evidence" value="ECO:0007669"/>
    <property type="project" value="InterPro"/>
</dbReference>
<evidence type="ECO:0000313" key="7">
    <source>
        <dbReference type="Proteomes" id="UP000224634"/>
    </source>
</evidence>
<proteinExistence type="inferred from homology"/>
<comment type="caution">
    <text evidence="6">The sequence shown here is derived from an EMBL/GenBank/DDBJ whole genome shotgun (WGS) entry which is preliminary data.</text>
</comment>
<keyword evidence="7" id="KW-1185">Reference proteome</keyword>